<feature type="transmembrane region" description="Helical" evidence="1">
    <location>
        <begin position="368"/>
        <end position="392"/>
    </location>
</feature>
<keyword evidence="1" id="KW-1133">Transmembrane helix</keyword>
<keyword evidence="1" id="KW-0472">Membrane</keyword>
<proteinExistence type="predicted"/>
<keyword evidence="1" id="KW-0812">Transmembrane</keyword>
<dbReference type="Proteomes" id="UP000572863">
    <property type="component" value="Unassembled WGS sequence"/>
</dbReference>
<feature type="transmembrane region" description="Helical" evidence="1">
    <location>
        <begin position="142"/>
        <end position="160"/>
    </location>
</feature>
<gene>
    <name evidence="3" type="ORF">HX871_29110</name>
</gene>
<feature type="domain" description="DUF7024" evidence="2">
    <location>
        <begin position="602"/>
        <end position="734"/>
    </location>
</feature>
<feature type="transmembrane region" description="Helical" evidence="1">
    <location>
        <begin position="89"/>
        <end position="111"/>
    </location>
</feature>
<feature type="transmembrane region" description="Helical" evidence="1">
    <location>
        <begin position="305"/>
        <end position="324"/>
    </location>
</feature>
<feature type="transmembrane region" description="Helical" evidence="1">
    <location>
        <begin position="336"/>
        <end position="362"/>
    </location>
</feature>
<evidence type="ECO:0000259" key="2">
    <source>
        <dbReference type="Pfam" id="PF22895"/>
    </source>
</evidence>
<organism evidence="3 4">
    <name type="scientific">Pseudomonas reactans</name>
    <dbReference type="NCBI Taxonomy" id="117680"/>
    <lineage>
        <taxon>Bacteria</taxon>
        <taxon>Pseudomonadati</taxon>
        <taxon>Pseudomonadota</taxon>
        <taxon>Gammaproteobacteria</taxon>
        <taxon>Pseudomonadales</taxon>
        <taxon>Pseudomonadaceae</taxon>
        <taxon>Pseudomonas</taxon>
    </lineage>
</organism>
<name>A0ABX2R332_9PSED</name>
<evidence type="ECO:0000313" key="4">
    <source>
        <dbReference type="Proteomes" id="UP000572863"/>
    </source>
</evidence>
<dbReference type="InterPro" id="IPR054288">
    <property type="entry name" value="DUF7024"/>
</dbReference>
<keyword evidence="4" id="KW-1185">Reference proteome</keyword>
<evidence type="ECO:0000313" key="3">
    <source>
        <dbReference type="EMBL" id="NWD98485.1"/>
    </source>
</evidence>
<reference evidence="3 4" key="1">
    <citation type="submission" date="2020-04" db="EMBL/GenBank/DDBJ databases">
        <title>Molecular characterization of pseudomonads from Agaricus bisporus reveal novel blotch 2 pathogens in Western Europe.</title>
        <authorList>
            <person name="Taparia T."/>
            <person name="Krijger M."/>
            <person name="Haynes E."/>
            <person name="Elpinstone J.G."/>
            <person name="Noble R."/>
            <person name="Van Der Wolf J."/>
        </authorList>
    </citation>
    <scope>NUCLEOTIDE SEQUENCE [LARGE SCALE GENOMIC DNA]</scope>
    <source>
        <strain evidence="3 4">P7774</strain>
    </source>
</reference>
<feature type="transmembrane region" description="Helical" evidence="1">
    <location>
        <begin position="116"/>
        <end position="136"/>
    </location>
</feature>
<accession>A0ABX2R332</accession>
<feature type="transmembrane region" description="Helical" evidence="1">
    <location>
        <begin position="225"/>
        <end position="244"/>
    </location>
</feature>
<dbReference type="EMBL" id="JACARY010000078">
    <property type="protein sequence ID" value="NWD98485.1"/>
    <property type="molecule type" value="Genomic_DNA"/>
</dbReference>
<evidence type="ECO:0000256" key="1">
    <source>
        <dbReference type="SAM" id="Phobius"/>
    </source>
</evidence>
<comment type="caution">
    <text evidence="3">The sequence shown here is derived from an EMBL/GenBank/DDBJ whole genome shotgun (WGS) entry which is preliminary data.</text>
</comment>
<dbReference type="Pfam" id="PF22895">
    <property type="entry name" value="DUF7024"/>
    <property type="match status" value="1"/>
</dbReference>
<protein>
    <submittedName>
        <fullName evidence="3">Sugar translocase</fullName>
    </submittedName>
</protein>
<sequence>MGSVFSLFLASILTNGWPNGLWPDISVPLRYSGDGLFHAWMAQRVTEGWLFENARSGYPFGSTFLDFPGSDAGSHFLIKVLSLLSGSSFAGVNLFFLLSFPVCFVTTYLVVRAFGLVRSFAVVSALLFTFLPFHILRLGHLFYTWYFVVPLFYYLSFFLLQYSAGLEGSKSSRLFSVKSVLIVAGLLVLSSFGVYYALFGVLMISLTGILGWMVTGQIKAAGRPLLVAAILIFGVLLNVLPNLVGKYQLGANMEVAQRAPMESEVYGLKLMQLILPRADHRISSLGRFTDYYNGTFPLVNENSTSVLGVVGAFGLLIGFCLLLWSLAGRRLDRRLGFLVAVVFLLFMFGTIGGLGAFFSSFISSSIRAWNRISVFIGFGALLIFFVVVQACLYKRSSKVKRYVPAIAVLLLFCGIYDQSIPACKSCNVGEKNAYENDKKFVHSIEMSVPEGAAIYQLPYLPFPEAPAVHNLYNYQMAAGVLHSKSLHWSFGGMKGRPGDLFYRSLSHESVEKQLEVVRNLGFSGIYIDRRGYADNAQDLVSRLTDLLGYPPSLSSTDGNLVFFKLAPTANESLVVKDPSVIMNKSGYYADSLGQRSPASLHDGIDFTKAEWPQFVRDVRGFSGSEQWGRWSDANVSKSVRIDFREPLPQKFTLALVAQAFASNANAPIKVLIGEREYELILGSQPSEVKLQIDLQGASVDSISFIPPNPISPLQAGVNGDVRKLGIGFISLRIIE</sequence>